<keyword evidence="3" id="KW-1185">Reference proteome</keyword>
<dbReference type="AlphaFoldDB" id="A0A550CGL3"/>
<feature type="domain" description="DUF6593" evidence="1">
    <location>
        <begin position="15"/>
        <end position="171"/>
    </location>
</feature>
<evidence type="ECO:0000259" key="1">
    <source>
        <dbReference type="Pfam" id="PF20236"/>
    </source>
</evidence>
<dbReference type="Pfam" id="PF20236">
    <property type="entry name" value="DUF6593"/>
    <property type="match status" value="1"/>
</dbReference>
<name>A0A550CGL3_9AGAR</name>
<dbReference type="OrthoDB" id="3332782at2759"/>
<evidence type="ECO:0000313" key="2">
    <source>
        <dbReference type="EMBL" id="TRM63945.1"/>
    </source>
</evidence>
<organism evidence="2 3">
    <name type="scientific">Schizophyllum amplum</name>
    <dbReference type="NCBI Taxonomy" id="97359"/>
    <lineage>
        <taxon>Eukaryota</taxon>
        <taxon>Fungi</taxon>
        <taxon>Dikarya</taxon>
        <taxon>Basidiomycota</taxon>
        <taxon>Agaricomycotina</taxon>
        <taxon>Agaricomycetes</taxon>
        <taxon>Agaricomycetidae</taxon>
        <taxon>Agaricales</taxon>
        <taxon>Schizophyllaceae</taxon>
        <taxon>Schizophyllum</taxon>
    </lineage>
</organism>
<protein>
    <recommendedName>
        <fullName evidence="1">DUF6593 domain-containing protein</fullName>
    </recommendedName>
</protein>
<reference evidence="2 3" key="1">
    <citation type="journal article" date="2019" name="New Phytol.">
        <title>Comparative genomics reveals unique wood-decay strategies and fruiting body development in the Schizophyllaceae.</title>
        <authorList>
            <person name="Almasi E."/>
            <person name="Sahu N."/>
            <person name="Krizsan K."/>
            <person name="Balint B."/>
            <person name="Kovacs G.M."/>
            <person name="Kiss B."/>
            <person name="Cseklye J."/>
            <person name="Drula E."/>
            <person name="Henrissat B."/>
            <person name="Nagy I."/>
            <person name="Chovatia M."/>
            <person name="Adam C."/>
            <person name="LaButti K."/>
            <person name="Lipzen A."/>
            <person name="Riley R."/>
            <person name="Grigoriev I.V."/>
            <person name="Nagy L.G."/>
        </authorList>
    </citation>
    <scope>NUCLEOTIDE SEQUENCE [LARGE SCALE GENOMIC DNA]</scope>
    <source>
        <strain evidence="2 3">NL-1724</strain>
    </source>
</reference>
<dbReference type="EMBL" id="VDMD01000008">
    <property type="protein sequence ID" value="TRM63945.1"/>
    <property type="molecule type" value="Genomic_DNA"/>
</dbReference>
<proteinExistence type="predicted"/>
<comment type="caution">
    <text evidence="2">The sequence shown here is derived from an EMBL/GenBank/DDBJ whole genome shotgun (WGS) entry which is preliminary data.</text>
</comment>
<gene>
    <name evidence="2" type="ORF">BD626DRAFT_493286</name>
</gene>
<evidence type="ECO:0000313" key="3">
    <source>
        <dbReference type="Proteomes" id="UP000320762"/>
    </source>
</evidence>
<accession>A0A550CGL3</accession>
<dbReference type="InterPro" id="IPR046528">
    <property type="entry name" value="DUF6593"/>
</dbReference>
<dbReference type="Proteomes" id="UP000320762">
    <property type="component" value="Unassembled WGS sequence"/>
</dbReference>
<sequence>MATASNDIFSWTNKDPRESQLFSAFGVAYRFQTNVSANSNSVTVLWRTIRANKEDRVAKLEWSATGGLGRCIIGKNTLPMADLVRPDARVPRARIFNGPDGNLYRWRPAANNTDIVLQDNNQNVIAFWHPHSPPSLYQAGEVHGELHFVRTAGSGTVTHPPMMDHVIVTAMLYRFCEMWGI</sequence>
<dbReference type="STRING" id="97359.A0A550CGL3"/>